<keyword evidence="1" id="KW-0812">Transmembrane</keyword>
<evidence type="ECO:0000313" key="3">
    <source>
        <dbReference type="EMBL" id="QPG56532.1"/>
    </source>
</evidence>
<dbReference type="RefSeq" id="WP_142871914.1">
    <property type="nucleotide sequence ID" value="NZ_CP045503.2"/>
</dbReference>
<dbReference type="EMBL" id="CP045503">
    <property type="protein sequence ID" value="QPG56532.1"/>
    <property type="molecule type" value="Genomic_DNA"/>
</dbReference>
<name>A0ABX6V3Y5_9GAMM</name>
<keyword evidence="1" id="KW-1133">Transmembrane helix</keyword>
<keyword evidence="4" id="KW-1185">Reference proteome</keyword>
<feature type="transmembrane region" description="Helical" evidence="1">
    <location>
        <begin position="12"/>
        <end position="35"/>
    </location>
</feature>
<gene>
    <name evidence="3" type="ORF">FM038_003155</name>
</gene>
<dbReference type="InterPro" id="IPR024402">
    <property type="entry name" value="DUF2726"/>
</dbReference>
<keyword evidence="1" id="KW-0472">Membrane</keyword>
<evidence type="ECO:0000256" key="1">
    <source>
        <dbReference type="SAM" id="Phobius"/>
    </source>
</evidence>
<sequence length="164" mass="18656">MNVTVMSSYAFIYFVLFLVVPFVIVIFTMTCIKFFKSDEIKTDDMRVKLAPEKTKAKYSSLISKLNNIAKDKYNVIYGVSLDNILDVKSDKNSHIHENLKNCHLDYVVVDEESSVKLVITDPEHNTQENSDFIDNSLAKVGVNVIHMSDDQRCDDLLIRASLVA</sequence>
<proteinExistence type="predicted"/>
<reference evidence="3" key="1">
    <citation type="submission" date="2021-07" db="EMBL/GenBank/DDBJ databases">
        <title>Shewanella sp. YLB-07 whole genome sequence.</title>
        <authorList>
            <person name="Yu L."/>
        </authorList>
    </citation>
    <scope>NUCLEOTIDE SEQUENCE</scope>
    <source>
        <strain evidence="3">YLB-08</strain>
    </source>
</reference>
<organism evidence="3 4">
    <name type="scientific">Shewanella eurypsychrophilus</name>
    <dbReference type="NCBI Taxonomy" id="2593656"/>
    <lineage>
        <taxon>Bacteria</taxon>
        <taxon>Pseudomonadati</taxon>
        <taxon>Pseudomonadota</taxon>
        <taxon>Gammaproteobacteria</taxon>
        <taxon>Alteromonadales</taxon>
        <taxon>Shewanellaceae</taxon>
        <taxon>Shewanella</taxon>
    </lineage>
</organism>
<evidence type="ECO:0000313" key="4">
    <source>
        <dbReference type="Proteomes" id="UP000316416"/>
    </source>
</evidence>
<accession>A0ABX6V3Y5</accession>
<evidence type="ECO:0000259" key="2">
    <source>
        <dbReference type="Pfam" id="PF10881"/>
    </source>
</evidence>
<dbReference type="Pfam" id="PF10881">
    <property type="entry name" value="DUF2726"/>
    <property type="match status" value="1"/>
</dbReference>
<feature type="domain" description="DUF2726" evidence="2">
    <location>
        <begin position="60"/>
        <end position="159"/>
    </location>
</feature>
<protein>
    <submittedName>
        <fullName evidence="3">DUF2726 domain-containing protein</fullName>
    </submittedName>
</protein>
<dbReference type="Proteomes" id="UP000316416">
    <property type="component" value="Chromosome"/>
</dbReference>